<sequence>MPIKKVPVSAESIKLIAEMYDRIRDAIDCVDNFYDNCEVTE</sequence>
<evidence type="ECO:0000313" key="1">
    <source>
        <dbReference type="EMBL" id="VDN98924.1"/>
    </source>
</evidence>
<reference evidence="1 2" key="1">
    <citation type="submission" date="2018-11" db="EMBL/GenBank/DDBJ databases">
        <authorList>
            <consortium name="Pathogen Informatics"/>
        </authorList>
    </citation>
    <scope>NUCLEOTIDE SEQUENCE [LARGE SCALE GENOMIC DNA]</scope>
</reference>
<keyword evidence="2" id="KW-1185">Reference proteome</keyword>
<organism evidence="1 2">
    <name type="scientific">Rodentolepis nana</name>
    <name type="common">Dwarf tapeworm</name>
    <name type="synonym">Hymenolepis nana</name>
    <dbReference type="NCBI Taxonomy" id="102285"/>
    <lineage>
        <taxon>Eukaryota</taxon>
        <taxon>Metazoa</taxon>
        <taxon>Spiralia</taxon>
        <taxon>Lophotrochozoa</taxon>
        <taxon>Platyhelminthes</taxon>
        <taxon>Cestoda</taxon>
        <taxon>Eucestoda</taxon>
        <taxon>Cyclophyllidea</taxon>
        <taxon>Hymenolepididae</taxon>
        <taxon>Rodentolepis</taxon>
    </lineage>
</organism>
<name>A0A3P7VCP7_RODNA</name>
<proteinExistence type="predicted"/>
<dbReference type="Proteomes" id="UP000278807">
    <property type="component" value="Unassembled WGS sequence"/>
</dbReference>
<protein>
    <submittedName>
        <fullName evidence="1">Uncharacterized protein</fullName>
    </submittedName>
</protein>
<evidence type="ECO:0000313" key="2">
    <source>
        <dbReference type="Proteomes" id="UP000278807"/>
    </source>
</evidence>
<gene>
    <name evidence="1" type="ORF">HNAJ_LOCUS3065</name>
</gene>
<dbReference type="AlphaFoldDB" id="A0A3P7VCP7"/>
<dbReference type="EMBL" id="UZAE01001683">
    <property type="protein sequence ID" value="VDN98924.1"/>
    <property type="molecule type" value="Genomic_DNA"/>
</dbReference>
<accession>A0A3P7VCP7</accession>